<evidence type="ECO:0000313" key="2">
    <source>
        <dbReference type="EMBL" id="MBD7956041.1"/>
    </source>
</evidence>
<reference evidence="2 3" key="1">
    <citation type="submission" date="2020-08" db="EMBL/GenBank/DDBJ databases">
        <title>A Genomic Blueprint of the Chicken Gut Microbiome.</title>
        <authorList>
            <person name="Gilroy R."/>
            <person name="Ravi A."/>
            <person name="Getino M."/>
            <person name="Pursley I."/>
            <person name="Horton D.L."/>
            <person name="Alikhan N.-F."/>
            <person name="Baker D."/>
            <person name="Gharbi K."/>
            <person name="Hall N."/>
            <person name="Watson M."/>
            <person name="Adriaenssens E.M."/>
            <person name="Foster-Nyarko E."/>
            <person name="Jarju S."/>
            <person name="Secka A."/>
            <person name="Antonio M."/>
            <person name="Oren A."/>
            <person name="Chaudhuri R."/>
            <person name="La Ragione R.M."/>
            <person name="Hildebrand F."/>
            <person name="Pallen M.J."/>
        </authorList>
    </citation>
    <scope>NUCLEOTIDE SEQUENCE [LARGE SCALE GENOMIC DNA]</scope>
    <source>
        <strain evidence="2 3">Sa4CUA7</strain>
    </source>
</reference>
<dbReference type="CDD" id="cd06588">
    <property type="entry name" value="PhnB_like"/>
    <property type="match status" value="1"/>
</dbReference>
<evidence type="ECO:0000313" key="3">
    <source>
        <dbReference type="Proteomes" id="UP000648352"/>
    </source>
</evidence>
<dbReference type="InterPro" id="IPR029068">
    <property type="entry name" value="Glyas_Bleomycin-R_OHBP_Dase"/>
</dbReference>
<proteinExistence type="predicted"/>
<evidence type="ECO:0000259" key="1">
    <source>
        <dbReference type="Pfam" id="PF00903"/>
    </source>
</evidence>
<organism evidence="2 3">
    <name type="scientific">Microbacterium pullorum</name>
    <dbReference type="NCBI Taxonomy" id="2762236"/>
    <lineage>
        <taxon>Bacteria</taxon>
        <taxon>Bacillati</taxon>
        <taxon>Actinomycetota</taxon>
        <taxon>Actinomycetes</taxon>
        <taxon>Micrococcales</taxon>
        <taxon>Microbacteriaceae</taxon>
        <taxon>Microbacterium</taxon>
    </lineage>
</organism>
<dbReference type="Gene3D" id="3.10.180.10">
    <property type="entry name" value="2,3-Dihydroxybiphenyl 1,2-Dioxygenase, domain 1"/>
    <property type="match status" value="1"/>
</dbReference>
<dbReference type="PANTHER" id="PTHR33990:SF1">
    <property type="entry name" value="PROTEIN YJDN"/>
    <property type="match status" value="1"/>
</dbReference>
<protein>
    <submittedName>
        <fullName evidence="2">VOC family protein</fullName>
    </submittedName>
</protein>
<accession>A0ABR8RXV0</accession>
<sequence length="139" mass="14843">MLTLNPYLNFEGRAREAMEFYREVFGGELTVDTFGSFGGTDDTADADLVMHAQLETPQGFVLMAADTPSSMTHHAATGFSVSISGDDEPAARSFWEALSVDGNVTMPLGEAPWGGLFGMLTDRFGISWLVSIDPAPAAS</sequence>
<comment type="caution">
    <text evidence="2">The sequence shown here is derived from an EMBL/GenBank/DDBJ whole genome shotgun (WGS) entry which is preliminary data.</text>
</comment>
<feature type="domain" description="Glyoxalase/fosfomycin resistance/dioxygenase" evidence="1">
    <location>
        <begin position="11"/>
        <end position="128"/>
    </location>
</feature>
<dbReference type="Proteomes" id="UP000648352">
    <property type="component" value="Unassembled WGS sequence"/>
</dbReference>
<dbReference type="InterPro" id="IPR028973">
    <property type="entry name" value="PhnB-like"/>
</dbReference>
<gene>
    <name evidence="2" type="ORF">H9651_00115</name>
</gene>
<dbReference type="InterPro" id="IPR004360">
    <property type="entry name" value="Glyas_Fos-R_dOase_dom"/>
</dbReference>
<dbReference type="RefSeq" id="WP_191717080.1">
    <property type="nucleotide sequence ID" value="NZ_JACSQP010000001.1"/>
</dbReference>
<keyword evidence="3" id="KW-1185">Reference proteome</keyword>
<dbReference type="EMBL" id="JACSQP010000001">
    <property type="protein sequence ID" value="MBD7956041.1"/>
    <property type="molecule type" value="Genomic_DNA"/>
</dbReference>
<name>A0ABR8RXV0_9MICO</name>
<dbReference type="SUPFAM" id="SSF54593">
    <property type="entry name" value="Glyoxalase/Bleomycin resistance protein/Dihydroxybiphenyl dioxygenase"/>
    <property type="match status" value="1"/>
</dbReference>
<dbReference type="PANTHER" id="PTHR33990">
    <property type="entry name" value="PROTEIN YJDN-RELATED"/>
    <property type="match status" value="1"/>
</dbReference>
<dbReference type="Pfam" id="PF00903">
    <property type="entry name" value="Glyoxalase"/>
    <property type="match status" value="1"/>
</dbReference>